<evidence type="ECO:0000313" key="1">
    <source>
        <dbReference type="EMBL" id="KAJ9058488.1"/>
    </source>
</evidence>
<gene>
    <name evidence="1" type="ORF">DSO57_1011864</name>
</gene>
<proteinExistence type="predicted"/>
<comment type="caution">
    <text evidence="1">The sequence shown here is derived from an EMBL/GenBank/DDBJ whole genome shotgun (WGS) entry which is preliminary data.</text>
</comment>
<accession>A0ACC2S7Z0</accession>
<sequence>MSLQSKKLIQVQFNINSAFSALDTSTFVSIRTSIVPVPMTMSVSAGPVVAVMMYFSSILTVITVSFSVGVFSVPKHDNVITREFMALALPEL</sequence>
<dbReference type="EMBL" id="QTSX02005721">
    <property type="protein sequence ID" value="KAJ9058488.1"/>
    <property type="molecule type" value="Genomic_DNA"/>
</dbReference>
<protein>
    <submittedName>
        <fullName evidence="1">Uncharacterized protein</fullName>
    </submittedName>
</protein>
<keyword evidence="2" id="KW-1185">Reference proteome</keyword>
<name>A0ACC2S7Z0_9FUNG</name>
<dbReference type="Proteomes" id="UP001165960">
    <property type="component" value="Unassembled WGS sequence"/>
</dbReference>
<evidence type="ECO:0000313" key="2">
    <source>
        <dbReference type="Proteomes" id="UP001165960"/>
    </source>
</evidence>
<reference evidence="1" key="1">
    <citation type="submission" date="2022-04" db="EMBL/GenBank/DDBJ databases">
        <title>Genome of the entomopathogenic fungus Entomophthora muscae.</title>
        <authorList>
            <person name="Elya C."/>
            <person name="Lovett B.R."/>
            <person name="Lee E."/>
            <person name="Macias A.M."/>
            <person name="Hajek A.E."/>
            <person name="De Bivort B.L."/>
            <person name="Kasson M.T."/>
            <person name="De Fine Licht H.H."/>
            <person name="Stajich J.E."/>
        </authorList>
    </citation>
    <scope>NUCLEOTIDE SEQUENCE</scope>
    <source>
        <strain evidence="1">Berkeley</strain>
    </source>
</reference>
<organism evidence="1 2">
    <name type="scientific">Entomophthora muscae</name>
    <dbReference type="NCBI Taxonomy" id="34485"/>
    <lineage>
        <taxon>Eukaryota</taxon>
        <taxon>Fungi</taxon>
        <taxon>Fungi incertae sedis</taxon>
        <taxon>Zoopagomycota</taxon>
        <taxon>Entomophthoromycotina</taxon>
        <taxon>Entomophthoromycetes</taxon>
        <taxon>Entomophthorales</taxon>
        <taxon>Entomophthoraceae</taxon>
        <taxon>Entomophthora</taxon>
    </lineage>
</organism>